<feature type="domain" description="Carrier" evidence="3">
    <location>
        <begin position="566"/>
        <end position="644"/>
    </location>
</feature>
<dbReference type="Pfam" id="PF00501">
    <property type="entry name" value="AMP-binding"/>
    <property type="match status" value="1"/>
</dbReference>
<dbReference type="Pfam" id="PF07993">
    <property type="entry name" value="NAD_binding_4"/>
    <property type="match status" value="1"/>
</dbReference>
<dbReference type="Gene3D" id="1.10.1200.10">
    <property type="entry name" value="ACP-like"/>
    <property type="match status" value="1"/>
</dbReference>
<dbReference type="Pfam" id="PF00550">
    <property type="entry name" value="PP-binding"/>
    <property type="match status" value="1"/>
</dbReference>
<dbReference type="Gene3D" id="3.40.50.12780">
    <property type="entry name" value="N-terminal domain of ligase-like"/>
    <property type="match status" value="1"/>
</dbReference>
<dbReference type="RefSeq" id="XP_033428792.1">
    <property type="nucleotide sequence ID" value="XM_033566797.1"/>
</dbReference>
<dbReference type="SUPFAM" id="SSF56801">
    <property type="entry name" value="Acetyl-CoA synthetase-like"/>
    <property type="match status" value="1"/>
</dbReference>
<proteinExistence type="predicted"/>
<dbReference type="Pfam" id="PF23562">
    <property type="entry name" value="AMP-binding_C_3"/>
    <property type="match status" value="1"/>
</dbReference>
<evidence type="ECO:0000313" key="5">
    <source>
        <dbReference type="Proteomes" id="UP000324241"/>
    </source>
</evidence>
<reference evidence="4 5" key="1">
    <citation type="submission" date="2019-08" db="EMBL/GenBank/DDBJ databases">
        <title>The genome sequence of a newly discovered highly antifungal drug resistant Aspergillus species, Aspergillus tanneri NIH 1004.</title>
        <authorList>
            <person name="Mounaud S."/>
            <person name="Singh I."/>
            <person name="Joardar V."/>
            <person name="Pakala S."/>
            <person name="Pakala S."/>
            <person name="Venepally P."/>
            <person name="Chung J.K."/>
            <person name="Losada L."/>
            <person name="Nierman W.C."/>
        </authorList>
    </citation>
    <scope>NUCLEOTIDE SEQUENCE [LARGE SCALE GENOMIC DNA]</scope>
    <source>
        <strain evidence="4 5">NIH1004</strain>
    </source>
</reference>
<dbReference type="InterPro" id="IPR013120">
    <property type="entry name" value="FAR_NAD-bd"/>
</dbReference>
<evidence type="ECO:0000259" key="3">
    <source>
        <dbReference type="PROSITE" id="PS50075"/>
    </source>
</evidence>
<dbReference type="SUPFAM" id="SSF47336">
    <property type="entry name" value="ACP-like"/>
    <property type="match status" value="1"/>
</dbReference>
<dbReference type="AlphaFoldDB" id="A0A5M9MQN7"/>
<dbReference type="InterPro" id="IPR006162">
    <property type="entry name" value="Ppantetheine_attach_site"/>
</dbReference>
<dbReference type="PROSITE" id="PS50075">
    <property type="entry name" value="CARRIER"/>
    <property type="match status" value="1"/>
</dbReference>
<evidence type="ECO:0000256" key="2">
    <source>
        <dbReference type="ARBA" id="ARBA00022553"/>
    </source>
</evidence>
<evidence type="ECO:0000256" key="1">
    <source>
        <dbReference type="ARBA" id="ARBA00022450"/>
    </source>
</evidence>
<evidence type="ECO:0000313" key="4">
    <source>
        <dbReference type="EMBL" id="KAA8649431.1"/>
    </source>
</evidence>
<dbReference type="InterPro" id="IPR000873">
    <property type="entry name" value="AMP-dep_synth/lig_dom"/>
</dbReference>
<gene>
    <name evidence="4" type="ORF">ATNIH1004_002102</name>
</gene>
<dbReference type="EMBL" id="QUQM01000001">
    <property type="protein sequence ID" value="KAA8649431.1"/>
    <property type="molecule type" value="Genomic_DNA"/>
</dbReference>
<dbReference type="Proteomes" id="UP000324241">
    <property type="component" value="Unassembled WGS sequence"/>
</dbReference>
<dbReference type="InterPro" id="IPR051414">
    <property type="entry name" value="Adenylate-forming_Reductase"/>
</dbReference>
<dbReference type="InterPro" id="IPR036736">
    <property type="entry name" value="ACP-like_sf"/>
</dbReference>
<keyword evidence="2" id="KW-0597">Phosphoprotein</keyword>
<name>A0A5M9MQN7_9EURO</name>
<dbReference type="SMART" id="SM01294">
    <property type="entry name" value="PKS_PP_betabranch"/>
    <property type="match status" value="1"/>
</dbReference>
<dbReference type="PANTHER" id="PTHR43439">
    <property type="entry name" value="PHENYLACETATE-COENZYME A LIGASE"/>
    <property type="match status" value="1"/>
</dbReference>
<dbReference type="VEuPathDB" id="FungiDB:EYZ11_011499"/>
<dbReference type="OrthoDB" id="429813at2759"/>
<dbReference type="InterPro" id="IPR042099">
    <property type="entry name" value="ANL_N_sf"/>
</dbReference>
<keyword evidence="1" id="KW-0596">Phosphopantetheine</keyword>
<dbReference type="PROSITE" id="PS00012">
    <property type="entry name" value="PHOSPHOPANTETHEINE"/>
    <property type="match status" value="1"/>
</dbReference>
<organism evidence="4 5">
    <name type="scientific">Aspergillus tanneri</name>
    <dbReference type="NCBI Taxonomy" id="1220188"/>
    <lineage>
        <taxon>Eukaryota</taxon>
        <taxon>Fungi</taxon>
        <taxon>Dikarya</taxon>
        <taxon>Ascomycota</taxon>
        <taxon>Pezizomycotina</taxon>
        <taxon>Eurotiomycetes</taxon>
        <taxon>Eurotiomycetidae</taxon>
        <taxon>Eurotiales</taxon>
        <taxon>Aspergillaceae</taxon>
        <taxon>Aspergillus</taxon>
        <taxon>Aspergillus subgen. Circumdati</taxon>
    </lineage>
</organism>
<protein>
    <submittedName>
        <fullName evidence="4">Putative secondary metabolism biosynthetic enzyme</fullName>
    </submittedName>
</protein>
<accession>A0A5M9MQN7</accession>
<dbReference type="SUPFAM" id="SSF51735">
    <property type="entry name" value="NAD(P)-binding Rossmann-fold domains"/>
    <property type="match status" value="1"/>
</dbReference>
<dbReference type="PANTHER" id="PTHR43439:SF2">
    <property type="entry name" value="ENZYME, PUTATIVE (JCVI)-RELATED"/>
    <property type="match status" value="1"/>
</dbReference>
<dbReference type="Gene3D" id="3.40.50.720">
    <property type="entry name" value="NAD(P)-binding Rossmann-like Domain"/>
    <property type="match status" value="1"/>
</dbReference>
<dbReference type="GeneID" id="54324804"/>
<comment type="caution">
    <text evidence="4">The sequence shown here is derived from an EMBL/GenBank/DDBJ whole genome shotgun (WGS) entry which is preliminary data.</text>
</comment>
<sequence length="1061" mass="116661">MDVTQDSEFDPRTQLIPHLIDHYARTKPDAIYAEYPTHPMSYDHGYRPITYRAFANAINGLAWWLTEKLGPGNGEILAYVGANDVRYPALALGAVKAGYCMFFTSPRNSVAAHNSLFQRLNCTKMVVPTPRPPPVTTILEAHKLDVLEVPGVDDLLSKEYPYFKYSKSFPEAASDKLAAIHTSGSTGIPKPIFFTHDSARKHMRMASLEPPEGFVSQDSWGVGKRAFLSLPPFHAAGIAYTLFIAPPIGMTIVCATSGGLPTGAGIAEAVKKTPFDAAIVVPSILQELAQNPELLDFISKNLGYLLYAGGDLPQPLGDTVASKIKLVNQFGASEVGMMALIHSKTNRDPLKDWRYLHFHPEMGVELRRVTDDEYELFMIRTPEREGQQVPFTMFPDLHEYSTKDLFVRHPDPNKPDLWRWSARADDVIVFLNGEKTNPVSLEQHITAANSEVSAALVAGARRFQASLLVELANTEKELSPSERAAVIEKIWPSIEEANAVCPAHARIAKTHILFTKPGKPMPRASKGTVQRAGALAAYAPELDALYADADQLAEADEDLPGPGRVQDAPVIAGFIRKTLSSITGWSKEQLSDEANFFDLGFDSLQAITATRRLKRGLDFPGLTPNMIYLYSSVSGLTQAVLQAQHNQETTKEEEREAQLRERNSLLQEVQGQINIIQAHTVVLTGSTGRLGTYLLDALLRNPSVTHVHCLNRKADSLAVQRQKFDAFGLEHQQLDPFRVSFWSADLTQKDLGVSPDVLQKLQNTATLVIHNAWAVNFNLSLPSFKPHLSGVANLINFCSSATKSPLLFFISSISSMLGHRTPSGLTPETVIQTATPAPNGYANSKYLAEQLLEHAARKRTVRASIARVGQVAGAVRTPGQWNKAEWFPSLVLSSLHVGAVPDNIGPQSDRIDWMPVDLLAEVLTELALGDNGSSGPVSVSHPVNLHASTWGDILPVVVDLLSKSSGKPLETIPSRDWLQRIRQDLESSAGGTSAGDGELQTLLEKNPAAKLLYFYEDIMSEQTEAENVLDTQLTAQRSEKLRSVEGVKREWVEKWVGEWIQ</sequence>
<dbReference type="InterPro" id="IPR009081">
    <property type="entry name" value="PP-bd_ACP"/>
</dbReference>
<dbReference type="InterPro" id="IPR036291">
    <property type="entry name" value="NAD(P)-bd_dom_sf"/>
</dbReference>